<keyword evidence="3" id="KW-1185">Reference proteome</keyword>
<protein>
    <submittedName>
        <fullName evidence="2">Uncharacterized protein</fullName>
    </submittedName>
</protein>
<evidence type="ECO:0000256" key="1">
    <source>
        <dbReference type="SAM" id="MobiDB-lite"/>
    </source>
</evidence>
<evidence type="ECO:0000313" key="3">
    <source>
        <dbReference type="Proteomes" id="UP000228934"/>
    </source>
</evidence>
<gene>
    <name evidence="2" type="ORF">AB205_0058300</name>
</gene>
<name>A0A2G9RPB2_AQUCT</name>
<reference evidence="3" key="1">
    <citation type="journal article" date="2017" name="Nat. Commun.">
        <title>The North American bullfrog draft genome provides insight into hormonal regulation of long noncoding RNA.</title>
        <authorList>
            <person name="Hammond S.A."/>
            <person name="Warren R.L."/>
            <person name="Vandervalk B.P."/>
            <person name="Kucuk E."/>
            <person name="Khan H."/>
            <person name="Gibb E.A."/>
            <person name="Pandoh P."/>
            <person name="Kirk H."/>
            <person name="Zhao Y."/>
            <person name="Jones M."/>
            <person name="Mungall A.J."/>
            <person name="Coope R."/>
            <person name="Pleasance S."/>
            <person name="Moore R.A."/>
            <person name="Holt R.A."/>
            <person name="Round J.M."/>
            <person name="Ohora S."/>
            <person name="Walle B.V."/>
            <person name="Veldhoen N."/>
            <person name="Helbing C.C."/>
            <person name="Birol I."/>
        </authorList>
    </citation>
    <scope>NUCLEOTIDE SEQUENCE [LARGE SCALE GENOMIC DNA]</scope>
</reference>
<feature type="compositionally biased region" description="Basic and acidic residues" evidence="1">
    <location>
        <begin position="15"/>
        <end position="28"/>
    </location>
</feature>
<dbReference type="Proteomes" id="UP000228934">
    <property type="component" value="Unassembled WGS sequence"/>
</dbReference>
<feature type="non-terminal residue" evidence="2">
    <location>
        <position position="1"/>
    </location>
</feature>
<sequence length="93" mass="10438">EKRIGTSEDTTNPTTHEEGEIPTHYEEDVEGEIHKVGEIVTTTGDVDVVEEETHFNSASAQILVAEIMVCNQDLERSSKTSMMSKKKKNDQHH</sequence>
<accession>A0A2G9RPB2</accession>
<organism evidence="2 3">
    <name type="scientific">Aquarana catesbeiana</name>
    <name type="common">American bullfrog</name>
    <name type="synonym">Rana catesbeiana</name>
    <dbReference type="NCBI Taxonomy" id="8400"/>
    <lineage>
        <taxon>Eukaryota</taxon>
        <taxon>Metazoa</taxon>
        <taxon>Chordata</taxon>
        <taxon>Craniata</taxon>
        <taxon>Vertebrata</taxon>
        <taxon>Euteleostomi</taxon>
        <taxon>Amphibia</taxon>
        <taxon>Batrachia</taxon>
        <taxon>Anura</taxon>
        <taxon>Neobatrachia</taxon>
        <taxon>Ranoidea</taxon>
        <taxon>Ranidae</taxon>
        <taxon>Aquarana</taxon>
    </lineage>
</organism>
<dbReference type="EMBL" id="KV935608">
    <property type="protein sequence ID" value="PIO29742.1"/>
    <property type="molecule type" value="Genomic_DNA"/>
</dbReference>
<dbReference type="AlphaFoldDB" id="A0A2G9RPB2"/>
<proteinExistence type="predicted"/>
<evidence type="ECO:0000313" key="2">
    <source>
        <dbReference type="EMBL" id="PIO29742.1"/>
    </source>
</evidence>
<feature type="region of interest" description="Disordered" evidence="1">
    <location>
        <begin position="1"/>
        <end position="28"/>
    </location>
</feature>